<dbReference type="Proteomes" id="UP000672657">
    <property type="component" value="Unassembled WGS sequence"/>
</dbReference>
<name>A0ABM8THV1_9BURK</name>
<dbReference type="EC" id="2.8.3.16" evidence="2"/>
<sequence>MAAEQSRPLEGIRVLDLTVALAGPYGSMMLGGMGAEVIRVEAPGGGDIARTNPPFVGGQGIHFGKREDDEVSLTILNRARNKKSITLDLKSEHGRELFMRLVEESDVVIENYSEGTTAKLGVDYERVRQRNPRIVYASIKAMGEPSAFPGLKGMDIIVQALSGIMEVTGYADGPPTRCGLPIADLVTPMYAVNGILAALIHRGRTGVGQRVQVSMLDCLASWVAEEHFDVMGREGYPSRTGNYHDRLAPFGVYQTRDGHVAIVAFQPDWMRGLLDAVGQPELLDDPRFSTRGPRMRNASELNAVIEAWTRQHSTREVVGELLDKRGVPCAPVRTPTQVLHDRRLHDSGAVMDLVHPEFGPIGAVGMGLPIRFSATPSQFDQPAMALGAANAEIYGGLLKLSPQEIAALEEVGVV</sequence>
<dbReference type="Pfam" id="PF02515">
    <property type="entry name" value="CoA_transf_3"/>
    <property type="match status" value="1"/>
</dbReference>
<comment type="caution">
    <text evidence="2">The sequence shown here is derived from an EMBL/GenBank/DDBJ whole genome shotgun (WGS) entry which is preliminary data.</text>
</comment>
<dbReference type="EMBL" id="CAJPVI010000017">
    <property type="protein sequence ID" value="CAG2147276.1"/>
    <property type="molecule type" value="Genomic_DNA"/>
</dbReference>
<accession>A0ABM8THV1</accession>
<dbReference type="PANTHER" id="PTHR48207">
    <property type="entry name" value="SUCCINATE--HYDROXYMETHYLGLUTARATE COA-TRANSFERASE"/>
    <property type="match status" value="1"/>
</dbReference>
<dbReference type="Gene3D" id="3.30.1540.10">
    <property type="entry name" value="formyl-coa transferase, domain 3"/>
    <property type="match status" value="1"/>
</dbReference>
<reference evidence="2 3" key="1">
    <citation type="submission" date="2021-03" db="EMBL/GenBank/DDBJ databases">
        <authorList>
            <person name="Peeters C."/>
        </authorList>
    </citation>
    <scope>NUCLEOTIDE SEQUENCE [LARGE SCALE GENOMIC DNA]</scope>
    <source>
        <strain evidence="2 3">LMG 26411</strain>
    </source>
</reference>
<dbReference type="Gene3D" id="3.40.50.10540">
    <property type="entry name" value="Crotonobetainyl-coa:carnitine coa-transferase, domain 1"/>
    <property type="match status" value="1"/>
</dbReference>
<dbReference type="RefSeq" id="WP_211954158.1">
    <property type="nucleotide sequence ID" value="NZ_CAJPVI010000017.1"/>
</dbReference>
<proteinExistence type="predicted"/>
<organism evidence="2 3">
    <name type="scientific">Cupriavidus numazuensis</name>
    <dbReference type="NCBI Taxonomy" id="221992"/>
    <lineage>
        <taxon>Bacteria</taxon>
        <taxon>Pseudomonadati</taxon>
        <taxon>Pseudomonadota</taxon>
        <taxon>Betaproteobacteria</taxon>
        <taxon>Burkholderiales</taxon>
        <taxon>Burkholderiaceae</taxon>
        <taxon>Cupriavidus</taxon>
    </lineage>
</organism>
<evidence type="ECO:0000313" key="2">
    <source>
        <dbReference type="EMBL" id="CAG2147276.1"/>
    </source>
</evidence>
<evidence type="ECO:0000256" key="1">
    <source>
        <dbReference type="ARBA" id="ARBA00022679"/>
    </source>
</evidence>
<dbReference type="InterPro" id="IPR003673">
    <property type="entry name" value="CoA-Trfase_fam_III"/>
</dbReference>
<keyword evidence="3" id="KW-1185">Reference proteome</keyword>
<protein>
    <submittedName>
        <fullName evidence="2">Formyl-CoA:oxalate CoA-transferase</fullName>
        <ecNumber evidence="2">2.8.3.16</ecNumber>
    </submittedName>
</protein>
<dbReference type="GO" id="GO:0033608">
    <property type="term" value="F:formyl-CoA transferase activity"/>
    <property type="evidence" value="ECO:0007669"/>
    <property type="project" value="UniProtKB-EC"/>
</dbReference>
<dbReference type="InterPro" id="IPR023606">
    <property type="entry name" value="CoA-Trfase_III_dom_1_sf"/>
</dbReference>
<gene>
    <name evidence="2" type="primary">frc_2</name>
    <name evidence="2" type="ORF">LMG26411_03112</name>
</gene>
<dbReference type="InterPro" id="IPR044855">
    <property type="entry name" value="CoA-Trfase_III_dom3_sf"/>
</dbReference>
<evidence type="ECO:0000313" key="3">
    <source>
        <dbReference type="Proteomes" id="UP000672657"/>
    </source>
</evidence>
<keyword evidence="1 2" id="KW-0808">Transferase</keyword>
<dbReference type="InterPro" id="IPR050483">
    <property type="entry name" value="CoA-transferase_III_domain"/>
</dbReference>
<dbReference type="SUPFAM" id="SSF89796">
    <property type="entry name" value="CoA-transferase family III (CaiB/BaiF)"/>
    <property type="match status" value="1"/>
</dbReference>
<dbReference type="PANTHER" id="PTHR48207:SF3">
    <property type="entry name" value="SUCCINATE--HYDROXYMETHYLGLUTARATE COA-TRANSFERASE"/>
    <property type="match status" value="1"/>
</dbReference>